<dbReference type="FunFam" id="2.40.50.140:FF:000064">
    <property type="entry name" value="Replication protein A subunit"/>
    <property type="match status" value="1"/>
</dbReference>
<dbReference type="GO" id="GO:0006281">
    <property type="term" value="P:DNA repair"/>
    <property type="evidence" value="ECO:0007669"/>
    <property type="project" value="InterPro"/>
</dbReference>
<dbReference type="FunFam" id="2.40.50.140:FF:000041">
    <property type="entry name" value="Replication protein A subunit"/>
    <property type="match status" value="1"/>
</dbReference>
<keyword evidence="3 9" id="KW-0235">DNA replication</keyword>
<evidence type="ECO:0000256" key="3">
    <source>
        <dbReference type="ARBA" id="ARBA00022705"/>
    </source>
</evidence>
<reference evidence="13" key="1">
    <citation type="journal article" date="2010" name="Science">
        <title>Plasticity of animal genome architecture unmasked by rapid evolution of a pelagic tunicate.</title>
        <authorList>
            <person name="Denoeud F."/>
            <person name="Henriet S."/>
            <person name="Mungpakdee S."/>
            <person name="Aury J.M."/>
            <person name="Da Silva C."/>
            <person name="Brinkmann H."/>
            <person name="Mikhaleva J."/>
            <person name="Olsen L.C."/>
            <person name="Jubin C."/>
            <person name="Canestro C."/>
            <person name="Bouquet J.M."/>
            <person name="Danks G."/>
            <person name="Poulain J."/>
            <person name="Campsteijn C."/>
            <person name="Adamski M."/>
            <person name="Cross I."/>
            <person name="Yadetie F."/>
            <person name="Muffato M."/>
            <person name="Louis A."/>
            <person name="Butcher S."/>
            <person name="Tsagkogeorga G."/>
            <person name="Konrad A."/>
            <person name="Singh S."/>
            <person name="Jensen M.F."/>
            <person name="Cong E.H."/>
            <person name="Eikeseth-Otteraa H."/>
            <person name="Noel B."/>
            <person name="Anthouard V."/>
            <person name="Porcel B.M."/>
            <person name="Kachouri-Lafond R."/>
            <person name="Nishino A."/>
            <person name="Ugolini M."/>
            <person name="Chourrout P."/>
            <person name="Nishida H."/>
            <person name="Aasland R."/>
            <person name="Huzurbazar S."/>
            <person name="Westhof E."/>
            <person name="Delsuc F."/>
            <person name="Lehrach H."/>
            <person name="Reinhardt R."/>
            <person name="Weissenbach J."/>
            <person name="Roy S.W."/>
            <person name="Artiguenave F."/>
            <person name="Postlethwait J.H."/>
            <person name="Manak J.R."/>
            <person name="Thompson E.M."/>
            <person name="Jaillon O."/>
            <person name="Du Pasquier L."/>
            <person name="Boudinot P."/>
            <person name="Liberles D.A."/>
            <person name="Volff J.N."/>
            <person name="Philippe H."/>
            <person name="Lenhard B."/>
            <person name="Roest Crollius H."/>
            <person name="Wincker P."/>
            <person name="Chourrout D."/>
        </authorList>
    </citation>
    <scope>NUCLEOTIDE SEQUENCE [LARGE SCALE GENOMIC DNA]</scope>
</reference>
<dbReference type="EMBL" id="FN653055">
    <property type="protein sequence ID" value="CBY10388.1"/>
    <property type="molecule type" value="Genomic_DNA"/>
</dbReference>
<dbReference type="InterPro" id="IPR031657">
    <property type="entry name" value="REPA_OB_2"/>
</dbReference>
<evidence type="ECO:0000256" key="8">
    <source>
        <dbReference type="ARBA" id="ARBA00023242"/>
    </source>
</evidence>
<dbReference type="PANTHER" id="PTHR47165">
    <property type="entry name" value="OS03G0429900 PROTEIN"/>
    <property type="match status" value="1"/>
</dbReference>
<evidence type="ECO:0000259" key="12">
    <source>
        <dbReference type="Pfam" id="PF16900"/>
    </source>
</evidence>
<feature type="domain" description="Replication factor A C-terminal" evidence="11">
    <location>
        <begin position="429"/>
        <end position="574"/>
    </location>
</feature>
<dbReference type="InterPro" id="IPR004365">
    <property type="entry name" value="NA-bd_OB_tRNA"/>
</dbReference>
<evidence type="ECO:0000256" key="1">
    <source>
        <dbReference type="ARBA" id="ARBA00004322"/>
    </source>
</evidence>
<dbReference type="CDD" id="cd04476">
    <property type="entry name" value="RPA1_DBD_C"/>
    <property type="match status" value="1"/>
</dbReference>
<comment type="function">
    <text evidence="9">As part of the heterotrimeric replication protein A complex (RPA/RP-A), binds and stabilizes single-stranded DNA intermediates, that form during DNA replication or upon DNA stress. It prevents their reannealing and in parallel, recruits and activates different proteins and complexes involved in DNA metabolism. Thereby, it plays an essential role both in DNA replication and the cellular response to DNA damage.</text>
</comment>
<dbReference type="CDD" id="cd04475">
    <property type="entry name" value="RPA1_DBD_B"/>
    <property type="match status" value="1"/>
</dbReference>
<sequence>MSLTPGTLPLIFNKEVTPADGPVYILTIVCRELNKTGGNRRLRGKLTDGKYESQMSVIVTDKNLEKGDLLKIKHWNITGNSDKMLFQVEDFEVEKKSFPVPKTLKGWRYGDAFEKPAKSVSAPKKKVAVPGATGVARGKENAKPQTADGRYMSVMTLTPYMNKWCIKARVVQKGPLKEYQNAKGAGKLFAFTVDDGTCNLKISAFNDEVDKFFNIVEKGKVVTISNGQLKPKNAQYNSTNHDYECTLGRMTTIEEVMDDCDDIPQMTFNFEPISKIISDRAKGAFVDVCAVINEVGAIDTINTRAGKQLEKRDLEIVDDSTKEKMRCTLWGQQAVDFSASRGQVMAVKAASVGEFQGKTLSVGRDSEIILDFAEDHGQKLNVWWTQEGQDAAFEGQSGAGSSGGKRNEMVLLDSIMQGANYQTDDKPYWFNSKCYLTYIKKERMMYKGCPGKDDQKCNKKLIEEDDGMYRCEKCNQNFQNFNYRIMMQAAVTDGRGQQYCTFFGETAEQILGKPADELGEMFNSDGNEFDDFINTKSCLEFILGGRAKCEIYQDEQRLKVAAQRVAQIDFNKYGLDLASRLQEFEPKAA</sequence>
<dbReference type="Pfam" id="PF08646">
    <property type="entry name" value="Rep_fac-A_C"/>
    <property type="match status" value="1"/>
</dbReference>
<proteinExistence type="inferred from homology"/>
<dbReference type="OrthoDB" id="1751331at2759"/>
<comment type="similarity">
    <text evidence="2 9">Belongs to the replication factor A protein 1 family.</text>
</comment>
<dbReference type="GO" id="GO:0016605">
    <property type="term" value="C:PML body"/>
    <property type="evidence" value="ECO:0007669"/>
    <property type="project" value="UniProtKB-SubCell"/>
</dbReference>
<evidence type="ECO:0000256" key="9">
    <source>
        <dbReference type="RuleBase" id="RU364130"/>
    </source>
</evidence>
<evidence type="ECO:0000256" key="6">
    <source>
        <dbReference type="ARBA" id="ARBA00022833"/>
    </source>
</evidence>
<dbReference type="AlphaFoldDB" id="E4XII7"/>
<comment type="subcellular location">
    <subcellularLocation>
        <location evidence="1">Nucleus</location>
        <location evidence="1">PML body</location>
    </subcellularLocation>
</comment>
<accession>E4XII7</accession>
<name>E4XII7_OIKDI</name>
<evidence type="ECO:0000313" key="13">
    <source>
        <dbReference type="EMBL" id="CBY10388.1"/>
    </source>
</evidence>
<dbReference type="GO" id="GO:0003677">
    <property type="term" value="F:DNA binding"/>
    <property type="evidence" value="ECO:0007669"/>
    <property type="project" value="UniProtKB-KW"/>
</dbReference>
<gene>
    <name evidence="13" type="ORF">GSOID_T00012410001</name>
</gene>
<dbReference type="InterPro" id="IPR013955">
    <property type="entry name" value="Rep_factor-A_C"/>
</dbReference>
<dbReference type="Pfam" id="PF16900">
    <property type="entry name" value="REPA_OB_2"/>
    <property type="match status" value="1"/>
</dbReference>
<feature type="domain" description="OB" evidence="10">
    <location>
        <begin position="165"/>
        <end position="235"/>
    </location>
</feature>
<dbReference type="FunCoup" id="E4XII7">
    <property type="interactions" value="650"/>
</dbReference>
<keyword evidence="8 9" id="KW-0539">Nucleus</keyword>
<keyword evidence="4 9" id="KW-0479">Metal-binding</keyword>
<feature type="domain" description="Replication protein A OB" evidence="12">
    <location>
        <begin position="278"/>
        <end position="369"/>
    </location>
</feature>
<organism evidence="13">
    <name type="scientific">Oikopleura dioica</name>
    <name type="common">Tunicate</name>
    <dbReference type="NCBI Taxonomy" id="34765"/>
    <lineage>
        <taxon>Eukaryota</taxon>
        <taxon>Metazoa</taxon>
        <taxon>Chordata</taxon>
        <taxon>Tunicata</taxon>
        <taxon>Appendicularia</taxon>
        <taxon>Copelata</taxon>
        <taxon>Oikopleuridae</taxon>
        <taxon>Oikopleura</taxon>
    </lineage>
</organism>
<comment type="subunit">
    <text evidence="9">Component of the heterotrimeric canonical replication protein A complex (RPA).</text>
</comment>
<dbReference type="CDD" id="cd04474">
    <property type="entry name" value="RPA1_DBD_A"/>
    <property type="match status" value="1"/>
</dbReference>
<dbReference type="InterPro" id="IPR012340">
    <property type="entry name" value="NA-bd_OB-fold"/>
</dbReference>
<dbReference type="PANTHER" id="PTHR47165:SF4">
    <property type="entry name" value="OS03G0429900 PROTEIN"/>
    <property type="match status" value="1"/>
</dbReference>
<evidence type="ECO:0000259" key="11">
    <source>
        <dbReference type="Pfam" id="PF08646"/>
    </source>
</evidence>
<dbReference type="InterPro" id="IPR004591">
    <property type="entry name" value="Rfa1"/>
</dbReference>
<keyword evidence="6 9" id="KW-0862">Zinc</keyword>
<dbReference type="GO" id="GO:0006310">
    <property type="term" value="P:DNA recombination"/>
    <property type="evidence" value="ECO:0007669"/>
    <property type="project" value="InterPro"/>
</dbReference>
<dbReference type="Proteomes" id="UP000001307">
    <property type="component" value="Unassembled WGS sequence"/>
</dbReference>
<protein>
    <recommendedName>
        <fullName evidence="9">Replication protein A subunit</fullName>
    </recommendedName>
</protein>
<dbReference type="SUPFAM" id="SSF50249">
    <property type="entry name" value="Nucleic acid-binding proteins"/>
    <property type="match status" value="3"/>
</dbReference>
<dbReference type="Gene3D" id="2.40.50.140">
    <property type="entry name" value="Nucleic acid-binding proteins"/>
    <property type="match status" value="3"/>
</dbReference>
<dbReference type="InterPro" id="IPR047192">
    <property type="entry name" value="Euk_RPA1_DBD_C"/>
</dbReference>
<evidence type="ECO:0000313" key="14">
    <source>
        <dbReference type="Proteomes" id="UP000001307"/>
    </source>
</evidence>
<keyword evidence="7 9" id="KW-0238">DNA-binding</keyword>
<evidence type="ECO:0000259" key="10">
    <source>
        <dbReference type="Pfam" id="PF01336"/>
    </source>
</evidence>
<dbReference type="NCBIfam" id="TIGR00617">
    <property type="entry name" value="rpa1"/>
    <property type="match status" value="1"/>
</dbReference>
<dbReference type="FunFam" id="2.40.50.140:FF:000090">
    <property type="entry name" value="Replication protein A subunit"/>
    <property type="match status" value="1"/>
</dbReference>
<evidence type="ECO:0000256" key="5">
    <source>
        <dbReference type="ARBA" id="ARBA00022771"/>
    </source>
</evidence>
<dbReference type="Pfam" id="PF01336">
    <property type="entry name" value="tRNA_anti-codon"/>
    <property type="match status" value="1"/>
</dbReference>
<evidence type="ECO:0000256" key="4">
    <source>
        <dbReference type="ARBA" id="ARBA00022723"/>
    </source>
</evidence>
<evidence type="ECO:0000256" key="7">
    <source>
        <dbReference type="ARBA" id="ARBA00023125"/>
    </source>
</evidence>
<dbReference type="GO" id="GO:0006260">
    <property type="term" value="P:DNA replication"/>
    <property type="evidence" value="ECO:0007669"/>
    <property type="project" value="UniProtKB-KW"/>
</dbReference>
<keyword evidence="14" id="KW-1185">Reference proteome</keyword>
<dbReference type="InParanoid" id="E4XII7"/>
<evidence type="ECO:0000256" key="2">
    <source>
        <dbReference type="ARBA" id="ARBA00005690"/>
    </source>
</evidence>
<keyword evidence="5 9" id="KW-0863">Zinc-finger</keyword>
<dbReference type="GO" id="GO:0008270">
    <property type="term" value="F:zinc ion binding"/>
    <property type="evidence" value="ECO:0007669"/>
    <property type="project" value="UniProtKB-KW"/>
</dbReference>